<name>A0AAN9TJ61_9HEMI</name>
<organism evidence="10 11">
    <name type="scientific">Parthenolecanium corni</name>
    <dbReference type="NCBI Taxonomy" id="536013"/>
    <lineage>
        <taxon>Eukaryota</taxon>
        <taxon>Metazoa</taxon>
        <taxon>Ecdysozoa</taxon>
        <taxon>Arthropoda</taxon>
        <taxon>Hexapoda</taxon>
        <taxon>Insecta</taxon>
        <taxon>Pterygota</taxon>
        <taxon>Neoptera</taxon>
        <taxon>Paraneoptera</taxon>
        <taxon>Hemiptera</taxon>
        <taxon>Sternorrhyncha</taxon>
        <taxon>Coccoidea</taxon>
        <taxon>Coccidae</taxon>
        <taxon>Parthenolecanium</taxon>
    </lineage>
</organism>
<dbReference type="EC" id="3.1.1.13" evidence="7"/>
<proteinExistence type="inferred from homology"/>
<comment type="caution">
    <text evidence="10">The sequence shown here is derived from an EMBL/GenBank/DDBJ whole genome shotgun (WGS) entry which is preliminary data.</text>
</comment>
<evidence type="ECO:0000256" key="5">
    <source>
        <dbReference type="ARBA" id="ARBA00022801"/>
    </source>
</evidence>
<feature type="transmembrane region" description="Helical" evidence="9">
    <location>
        <begin position="158"/>
        <end position="180"/>
    </location>
</feature>
<dbReference type="InterPro" id="IPR019363">
    <property type="entry name" value="LDAH"/>
</dbReference>
<comment type="subcellular location">
    <subcellularLocation>
        <location evidence="1">Lipid droplet</location>
    </subcellularLocation>
</comment>
<comment type="similarity">
    <text evidence="2">Belongs to the AB hydrolase superfamily. LDAH family.</text>
</comment>
<keyword evidence="4" id="KW-0551">Lipid droplet</keyword>
<reference evidence="10 11" key="1">
    <citation type="submission" date="2024-03" db="EMBL/GenBank/DDBJ databases">
        <title>Adaptation during the transition from Ophiocordyceps entomopathogen to insect associate is accompanied by gene loss and intensified selection.</title>
        <authorList>
            <person name="Ward C.M."/>
            <person name="Onetto C.A."/>
            <person name="Borneman A.R."/>
        </authorList>
    </citation>
    <scope>NUCLEOTIDE SEQUENCE [LARGE SCALE GENOMIC DNA]</scope>
    <source>
        <strain evidence="10">AWRI1</strain>
        <tissue evidence="10">Single Adult Female</tissue>
    </source>
</reference>
<dbReference type="Pfam" id="PF10230">
    <property type="entry name" value="LIDHydrolase"/>
    <property type="match status" value="1"/>
</dbReference>
<keyword evidence="9" id="KW-0472">Membrane</keyword>
<evidence type="ECO:0000256" key="4">
    <source>
        <dbReference type="ARBA" id="ARBA00022677"/>
    </source>
</evidence>
<gene>
    <name evidence="10" type="ORF">V9T40_011002</name>
</gene>
<dbReference type="Proteomes" id="UP001367676">
    <property type="component" value="Unassembled WGS sequence"/>
</dbReference>
<evidence type="ECO:0000256" key="8">
    <source>
        <dbReference type="ARBA" id="ARBA00049527"/>
    </source>
</evidence>
<evidence type="ECO:0000256" key="2">
    <source>
        <dbReference type="ARBA" id="ARBA00008300"/>
    </source>
</evidence>
<dbReference type="AlphaFoldDB" id="A0AAN9TJ61"/>
<evidence type="ECO:0000256" key="7">
    <source>
        <dbReference type="ARBA" id="ARBA00039150"/>
    </source>
</evidence>
<dbReference type="SUPFAM" id="SSF53474">
    <property type="entry name" value="alpha/beta-Hydrolases"/>
    <property type="match status" value="1"/>
</dbReference>
<keyword evidence="11" id="KW-1185">Reference proteome</keyword>
<dbReference type="EMBL" id="JBBCAQ010000037">
    <property type="protein sequence ID" value="KAK7573811.1"/>
    <property type="molecule type" value="Genomic_DNA"/>
</dbReference>
<evidence type="ECO:0000256" key="9">
    <source>
        <dbReference type="SAM" id="Phobius"/>
    </source>
</evidence>
<dbReference type="PANTHER" id="PTHR13390">
    <property type="entry name" value="LIPASE"/>
    <property type="match status" value="1"/>
</dbReference>
<evidence type="ECO:0000313" key="11">
    <source>
        <dbReference type="Proteomes" id="UP001367676"/>
    </source>
</evidence>
<evidence type="ECO:0000256" key="6">
    <source>
        <dbReference type="ARBA" id="ARBA00031924"/>
    </source>
</evidence>
<dbReference type="PANTHER" id="PTHR13390:SF0">
    <property type="entry name" value="LIPID DROPLET-ASSOCIATED HYDROLASE"/>
    <property type="match status" value="1"/>
</dbReference>
<evidence type="ECO:0000256" key="1">
    <source>
        <dbReference type="ARBA" id="ARBA00004502"/>
    </source>
</evidence>
<protein>
    <recommendedName>
        <fullName evidence="3">Lipid droplet-associated hydrolase</fullName>
        <ecNumber evidence="7">3.1.1.13</ecNumber>
    </recommendedName>
    <alternativeName>
        <fullName evidence="6">Lipid droplet-associated serine hydrolase</fullName>
    </alternativeName>
</protein>
<dbReference type="InterPro" id="IPR029058">
    <property type="entry name" value="AB_hydrolase_fold"/>
</dbReference>
<comment type="catalytic activity">
    <reaction evidence="8">
        <text>a cholesterol ester + H2O = cholesterol + a fatty acid + H(+)</text>
        <dbReference type="Rhea" id="RHEA:36403"/>
        <dbReference type="ChEBI" id="CHEBI:15377"/>
        <dbReference type="ChEBI" id="CHEBI:15378"/>
        <dbReference type="ChEBI" id="CHEBI:16113"/>
        <dbReference type="ChEBI" id="CHEBI:17002"/>
        <dbReference type="ChEBI" id="CHEBI:28868"/>
        <dbReference type="EC" id="3.1.1.13"/>
    </reaction>
    <physiologicalReaction direction="left-to-right" evidence="8">
        <dbReference type="Rhea" id="RHEA:36404"/>
    </physiologicalReaction>
</comment>
<keyword evidence="5" id="KW-0378">Hydrolase</keyword>
<keyword evidence="9" id="KW-0812">Transmembrane</keyword>
<evidence type="ECO:0000313" key="10">
    <source>
        <dbReference type="EMBL" id="KAK7573811.1"/>
    </source>
</evidence>
<dbReference type="GO" id="GO:0004771">
    <property type="term" value="F:sterol ester esterase activity"/>
    <property type="evidence" value="ECO:0007669"/>
    <property type="project" value="UniProtKB-EC"/>
</dbReference>
<dbReference type="GO" id="GO:0005811">
    <property type="term" value="C:lipid droplet"/>
    <property type="evidence" value="ECO:0007669"/>
    <property type="project" value="UniProtKB-SubCell"/>
</dbReference>
<sequence>MACKDDWVLVDDMPTRFITWGAWIDDLKDGENLILLIPGNPGLVDFYREFLKELHEKLQIPVWAVSHLGHEMPPKSKNMHYTHKYNLQDQIDHKITIIRKYVPQNCKLFVIAHSMGAKITQEMLKEPDIEQRIATSFMLFPTVERIGDTPNARFVRPMIQYMGFPLVFLSLIFTCLPRVLRAFMLSSVFSTAYGAAPNHVVEAGLKLVQPTILGNVFHLFKTELNQIKELDVATLNKHKKKLKFYYGTNDGWSPLIFYENLIKNIPDMDAVVCQNGMSHAFSIRSAPVMAGLISQWIEERKAS</sequence>
<accession>A0AAN9TJ61</accession>
<evidence type="ECO:0000256" key="3">
    <source>
        <dbReference type="ARBA" id="ARBA00019242"/>
    </source>
</evidence>
<keyword evidence="9" id="KW-1133">Transmembrane helix</keyword>
<dbReference type="Gene3D" id="3.40.50.1820">
    <property type="entry name" value="alpha/beta hydrolase"/>
    <property type="match status" value="1"/>
</dbReference>
<dbReference type="GO" id="GO:0019915">
    <property type="term" value="P:lipid storage"/>
    <property type="evidence" value="ECO:0007669"/>
    <property type="project" value="InterPro"/>
</dbReference>